<accession>A0ABM4DEA0</accession>
<protein>
    <submittedName>
        <fullName evidence="4">Repulsive guidance molecule A</fullName>
    </submittedName>
</protein>
<dbReference type="Pfam" id="PF06534">
    <property type="entry name" value="RGM_C"/>
    <property type="match status" value="1"/>
</dbReference>
<keyword evidence="1" id="KW-0732">Signal</keyword>
<evidence type="ECO:0000313" key="4">
    <source>
        <dbReference type="RefSeq" id="XP_065672740.1"/>
    </source>
</evidence>
<dbReference type="PANTHER" id="PTHR31428">
    <property type="entry name" value="RGM DOMAIN FAMILY MEMBER DRAG-1"/>
    <property type="match status" value="1"/>
</dbReference>
<dbReference type="Gene3D" id="3.40.1000.10">
    <property type="entry name" value="Mog1/PsbP, alpha/beta/alpha sandwich"/>
    <property type="match status" value="1"/>
</dbReference>
<dbReference type="PANTHER" id="PTHR31428:SF6">
    <property type="entry name" value="REPULSIVE GUIDANCE MOLECULE B HOMOLOG DRAG-1"/>
    <property type="match status" value="1"/>
</dbReference>
<name>A0ABM4DEA0_HYDVU</name>
<feature type="signal peptide" evidence="1">
    <location>
        <begin position="1"/>
        <end position="22"/>
    </location>
</feature>
<dbReference type="GeneID" id="100206467"/>
<evidence type="ECO:0000313" key="3">
    <source>
        <dbReference type="Proteomes" id="UP001652625"/>
    </source>
</evidence>
<gene>
    <name evidence="4" type="primary">LOC100206467</name>
</gene>
<reference evidence="4" key="1">
    <citation type="submission" date="2025-08" db="UniProtKB">
        <authorList>
            <consortium name="RefSeq"/>
        </authorList>
    </citation>
    <scope>IDENTIFICATION</scope>
</reference>
<sequence>MQDSNSIPMLLLLVIQLVLVNSFRNFDDFPLHEPLQLEDEHSNSMPNNEPDCSRCVNMFRLSETEFISSKDTKIFCIRLLQVKRCIQKEQHSCQRNIGVLVLNTGVSIKQNWHKCSDFKISVNDIKNIFKKQKNIPDERCKYMLTKSDLSEFKHCGMFGDPHIKTFSDQRQTCVVEGTWSLLDNDFLAVQVTNEMVQETKSLSATATTKISIIIKEPSDKCVDQKIYEATSQFLPSIFKDGTYFTGPDACRTALIKPGDNEIRIILCHINTTLFIKRIGNYLTFNIKTPNEFVNQSTGLCAVGCPASEMVDYNTFFAIKDNTVVSSTLKDKAINICNLANLTDFYYDSCVFDILSTGDMNFAKAASISLQDARSLDSNIRLRRENSILLRDQLSIENSFDNGLSSEHYSSLKSSSCKHFNRTHLVILSVVSLLAIYLR</sequence>
<dbReference type="Proteomes" id="UP001652625">
    <property type="component" value="Chromosome 13"/>
</dbReference>
<keyword evidence="3" id="KW-1185">Reference proteome</keyword>
<evidence type="ECO:0000259" key="2">
    <source>
        <dbReference type="Pfam" id="PF06534"/>
    </source>
</evidence>
<feature type="chain" id="PRO_5045239416" evidence="1">
    <location>
        <begin position="23"/>
        <end position="438"/>
    </location>
</feature>
<dbReference type="RefSeq" id="XP_065672740.1">
    <property type="nucleotide sequence ID" value="XM_065816668.1"/>
</dbReference>
<dbReference type="InterPro" id="IPR040287">
    <property type="entry name" value="RGM"/>
</dbReference>
<organism evidence="3 4">
    <name type="scientific">Hydra vulgaris</name>
    <name type="common">Hydra</name>
    <name type="synonym">Hydra attenuata</name>
    <dbReference type="NCBI Taxonomy" id="6087"/>
    <lineage>
        <taxon>Eukaryota</taxon>
        <taxon>Metazoa</taxon>
        <taxon>Cnidaria</taxon>
        <taxon>Hydrozoa</taxon>
        <taxon>Hydroidolina</taxon>
        <taxon>Anthoathecata</taxon>
        <taxon>Aplanulata</taxon>
        <taxon>Hydridae</taxon>
        <taxon>Hydra</taxon>
    </lineage>
</organism>
<proteinExistence type="predicted"/>
<feature type="domain" description="Repulsive guidance molecule C-terminal" evidence="2">
    <location>
        <begin position="151"/>
        <end position="376"/>
    </location>
</feature>
<dbReference type="InterPro" id="IPR009496">
    <property type="entry name" value="RGM_C"/>
</dbReference>
<evidence type="ECO:0000256" key="1">
    <source>
        <dbReference type="SAM" id="SignalP"/>
    </source>
</evidence>